<comment type="caution">
    <text evidence="7">The sequence shown here is derived from an EMBL/GenBank/DDBJ whole genome shotgun (WGS) entry which is preliminary data.</text>
</comment>
<dbReference type="PANTHER" id="PTHR24198:SF165">
    <property type="entry name" value="ANKYRIN REPEAT-CONTAINING PROTEIN-RELATED"/>
    <property type="match status" value="1"/>
</dbReference>
<dbReference type="SUPFAM" id="SSF51197">
    <property type="entry name" value="Clavaminate synthase-like"/>
    <property type="match status" value="1"/>
</dbReference>
<dbReference type="OrthoDB" id="438064at2759"/>
<dbReference type="SUPFAM" id="SSF48403">
    <property type="entry name" value="Ankyrin repeat"/>
    <property type="match status" value="2"/>
</dbReference>
<protein>
    <submittedName>
        <fullName evidence="7">Serine/threonine-protein phosphatase 6 regulatory ankyrin repeat subunit A</fullName>
    </submittedName>
</protein>
<dbReference type="Gene3D" id="2.60.120.650">
    <property type="entry name" value="Cupin"/>
    <property type="match status" value="1"/>
</dbReference>
<dbReference type="Proteomes" id="UP000186817">
    <property type="component" value="Unassembled WGS sequence"/>
</dbReference>
<evidence type="ECO:0000256" key="4">
    <source>
        <dbReference type="SAM" id="MobiDB-lite"/>
    </source>
</evidence>
<feature type="compositionally biased region" description="Polar residues" evidence="4">
    <location>
        <begin position="653"/>
        <end position="667"/>
    </location>
</feature>
<dbReference type="PROSITE" id="PS50003">
    <property type="entry name" value="PH_DOMAIN"/>
    <property type="match status" value="1"/>
</dbReference>
<feature type="repeat" description="ANK" evidence="3">
    <location>
        <begin position="276"/>
        <end position="308"/>
    </location>
</feature>
<organism evidence="7 8">
    <name type="scientific">Symbiodinium microadriaticum</name>
    <name type="common">Dinoflagellate</name>
    <name type="synonym">Zooxanthella microadriatica</name>
    <dbReference type="NCBI Taxonomy" id="2951"/>
    <lineage>
        <taxon>Eukaryota</taxon>
        <taxon>Sar</taxon>
        <taxon>Alveolata</taxon>
        <taxon>Dinophyceae</taxon>
        <taxon>Suessiales</taxon>
        <taxon>Symbiodiniaceae</taxon>
        <taxon>Symbiodinium</taxon>
    </lineage>
</organism>
<dbReference type="Pfam" id="PF12796">
    <property type="entry name" value="Ank_2"/>
    <property type="match status" value="1"/>
</dbReference>
<feature type="region of interest" description="Disordered" evidence="4">
    <location>
        <begin position="1275"/>
        <end position="1300"/>
    </location>
</feature>
<evidence type="ECO:0000256" key="1">
    <source>
        <dbReference type="ARBA" id="ARBA00022737"/>
    </source>
</evidence>
<gene>
    <name evidence="7" type="primary">Ankrd28</name>
    <name evidence="7" type="ORF">AK812_SmicGene34364</name>
</gene>
<evidence type="ECO:0000256" key="2">
    <source>
        <dbReference type="ARBA" id="ARBA00023043"/>
    </source>
</evidence>
<dbReference type="PROSITE" id="PS50088">
    <property type="entry name" value="ANK_REPEAT"/>
    <property type="match status" value="1"/>
</dbReference>
<feature type="domain" description="PH" evidence="5">
    <location>
        <begin position="883"/>
        <end position="1016"/>
    </location>
</feature>
<dbReference type="EMBL" id="LSRX01001022">
    <property type="protein sequence ID" value="OLP84718.1"/>
    <property type="molecule type" value="Genomic_DNA"/>
</dbReference>
<evidence type="ECO:0000313" key="8">
    <source>
        <dbReference type="Proteomes" id="UP000186817"/>
    </source>
</evidence>
<name>A0A1Q9CP65_SYMMI</name>
<sequence length="1551" mass="168647">MGSSSRCEFEEVESSSLNPGFEQEVTQPLLIRSTGSAMPVSNIIDGVGNVTLYITDGIENQAQHGFTQGEEIRARDFVQRLDSNKSIPYAFRQCHLSPSCDEDVASTVGIPKFLSETARELFLAIGISPGSFPLHSHDRTWALLLAGSKEWLAMPPGKLPLRPYLIHDQAALKRAGFRYCLQHAGEFVFLPRGWWHAVFVRSNWSLTVGGQGTSRGLVFSACRGDLAAFTSSRTHQLEEMDASGISVAGHASRAGHTALLAAFRERGANLHSQDANGWTLAHHAAKLGHVAVIQWLAENGFSMSGKNKMSWGPLHTAAKAGHQGVIEALLRARSMVEPDKEVRTPAQIAAAHGHISAASILQSGHPRASASLWQVATAFALVVAVMIWRLFGQFAFRQKNYVPAKRPEILAFLASLAGGEAKRPQRRRWQPLRSSGQGRLDDLLAAAEAATPKSCLSGMPIDPQAVAPSLENAALPSSPVPPQSTKEEAGFLEAEMSSPTAQEEHGEGLISENFAQMKRAVALPTSPGCDPSHANSPELEPHVLPAQAKEEHWPRPWLSHANLTLSTAANGEVSFCVTSAVEDARCPVVDGIQADEVYYERASPKVDLLQRLADWQSTKPGNEVGKKADAAAAALPCGPIGPSAARLRRCTACDSSSPHSSTRNLVSSLAKDKDSNGKQQTGRQAGIRLTARARPASLERPIAKTARTPRSASLPEKMRRLARSAPANQASPEQRHTQQKQATTKPPSCPGCRPTAASGYVRPPLSSRPELPARQHHVHRRHAKASEECSTHAASSCSSSEPVENQVQPGKVLKLAGAMAETSQTNEATDGPALDGYMQQHQIQPFVQEMLTELFAALPEDPYEYMTYHLASRRPVRPPQDQKLISSGVLWALLPGGDPMSLEQWRLRSCWLTEKGILCVSNSAADVVRDDAGGVVISPPEDPAPQEYPLEKGATHRELDEAEAARPFAFQVAVKPGPLAHRADKEQDGGRWVLQLAASSEDQRNEWFSLFAPFSQAAVLPSMDGGLLSFDVVMKRLRQVLFPAVIRLSSADCSRVTSASSSPRRCISVEVRAKDCVWAYRGVRRQVNDFPAMRRLPSPSKATCLSEAKLLKKLQHRVAARSRDLTPLAGSACTKTGTLSECSFSTRNSLSAKSSRFPASRCSGPPTGVSAAFLVSCLVDICPTGDSAQTTRATAAALRLKREEERESVHSAVELAERQEVHPLTGGDMAGPCSTHVVHAWDASFPELVDCLVRDAGSDLDKRYSVDIFGAEHLSGNTEDVPESAPARNHQASQMSQGGRVDDPVATVQALVQGAKEVLLVLDKELTCFSRLWVLTEAMMATAANKLRICTADPRGYGSSMEDILRWESRIDAIDWSLAEASRKSDERRIRSFSERVWDLHGIGNERLLAQLKVLLRKEVNGQLLIKAVEAGDSKAIHAALDRGASLEQRDADGNTLEDLACFYNHQDIEEMLFERRMRGKAHKPLSMFFRPEDLMENCAEALPEVLLPFMTQPNDGYLEGGADDEDDEETWRYLASFEQDAVSSGATAVV</sequence>
<evidence type="ECO:0000259" key="5">
    <source>
        <dbReference type="PROSITE" id="PS50003"/>
    </source>
</evidence>
<evidence type="ECO:0000259" key="6">
    <source>
        <dbReference type="PROSITE" id="PS51184"/>
    </source>
</evidence>
<feature type="region of interest" description="Disordered" evidence="4">
    <location>
        <begin position="653"/>
        <end position="805"/>
    </location>
</feature>
<accession>A0A1Q9CP65</accession>
<dbReference type="SMART" id="SM00248">
    <property type="entry name" value="ANK"/>
    <property type="match status" value="5"/>
</dbReference>
<dbReference type="InterPro" id="IPR036770">
    <property type="entry name" value="Ankyrin_rpt-contain_sf"/>
</dbReference>
<keyword evidence="8" id="KW-1185">Reference proteome</keyword>
<dbReference type="CDD" id="cd22961">
    <property type="entry name" value="DD_TEX55-like"/>
    <property type="match status" value="1"/>
</dbReference>
<dbReference type="InterPro" id="IPR002110">
    <property type="entry name" value="Ankyrin_rpt"/>
</dbReference>
<evidence type="ECO:0000313" key="7">
    <source>
        <dbReference type="EMBL" id="OLP84718.1"/>
    </source>
</evidence>
<dbReference type="InterPro" id="IPR001849">
    <property type="entry name" value="PH_domain"/>
</dbReference>
<reference evidence="7 8" key="1">
    <citation type="submission" date="2016-02" db="EMBL/GenBank/DDBJ databases">
        <title>Genome analysis of coral dinoflagellate symbionts highlights evolutionary adaptations to a symbiotic lifestyle.</title>
        <authorList>
            <person name="Aranda M."/>
            <person name="Li Y."/>
            <person name="Liew Y.J."/>
            <person name="Baumgarten S."/>
            <person name="Simakov O."/>
            <person name="Wilson M."/>
            <person name="Piel J."/>
            <person name="Ashoor H."/>
            <person name="Bougouffa S."/>
            <person name="Bajic V.B."/>
            <person name="Ryu T."/>
            <person name="Ravasi T."/>
            <person name="Bayer T."/>
            <person name="Micklem G."/>
            <person name="Kim H."/>
            <person name="Bhak J."/>
            <person name="Lajeunesse T.C."/>
            <person name="Voolstra C.R."/>
        </authorList>
    </citation>
    <scope>NUCLEOTIDE SEQUENCE [LARGE SCALE GENOMIC DNA]</scope>
    <source>
        <strain evidence="7 8">CCMP2467</strain>
    </source>
</reference>
<feature type="compositionally biased region" description="Basic residues" evidence="4">
    <location>
        <begin position="774"/>
        <end position="783"/>
    </location>
</feature>
<dbReference type="PROSITE" id="PS51184">
    <property type="entry name" value="JMJC"/>
    <property type="match status" value="1"/>
</dbReference>
<feature type="compositionally biased region" description="Low complexity" evidence="4">
    <location>
        <begin position="791"/>
        <end position="801"/>
    </location>
</feature>
<evidence type="ECO:0000256" key="3">
    <source>
        <dbReference type="PROSITE-ProRule" id="PRU00023"/>
    </source>
</evidence>
<dbReference type="PANTHER" id="PTHR24198">
    <property type="entry name" value="ANKYRIN REPEAT AND PROTEIN KINASE DOMAIN-CONTAINING PROTEIN"/>
    <property type="match status" value="1"/>
</dbReference>
<feature type="domain" description="JmjC" evidence="6">
    <location>
        <begin position="99"/>
        <end position="240"/>
    </location>
</feature>
<keyword evidence="2 3" id="KW-0040">ANK repeat</keyword>
<keyword evidence="1" id="KW-0677">Repeat</keyword>
<proteinExistence type="predicted"/>
<dbReference type="InterPro" id="IPR003347">
    <property type="entry name" value="JmjC_dom"/>
</dbReference>
<dbReference type="Gene3D" id="1.25.40.20">
    <property type="entry name" value="Ankyrin repeat-containing domain"/>
    <property type="match status" value="2"/>
</dbReference>